<evidence type="ECO:0000259" key="4">
    <source>
        <dbReference type="PROSITE" id="PS50002"/>
    </source>
</evidence>
<name>A0A9N7TW26_PLEPL</name>
<reference evidence="5" key="1">
    <citation type="submission" date="2020-03" db="EMBL/GenBank/DDBJ databases">
        <authorList>
            <person name="Weist P."/>
        </authorList>
    </citation>
    <scope>NUCLEOTIDE SEQUENCE</scope>
</reference>
<feature type="compositionally biased region" description="Low complexity" evidence="3">
    <location>
        <begin position="113"/>
        <end position="130"/>
    </location>
</feature>
<feature type="region of interest" description="Disordered" evidence="3">
    <location>
        <begin position="1"/>
        <end position="86"/>
    </location>
</feature>
<feature type="domain" description="SH3" evidence="4">
    <location>
        <begin position="144"/>
        <end position="206"/>
    </location>
</feature>
<accession>A0A9N7TW26</accession>
<evidence type="ECO:0000313" key="6">
    <source>
        <dbReference type="Proteomes" id="UP001153269"/>
    </source>
</evidence>
<protein>
    <recommendedName>
        <fullName evidence="4">SH3 domain-containing protein</fullName>
    </recommendedName>
</protein>
<dbReference type="Pfam" id="PF14604">
    <property type="entry name" value="SH3_9"/>
    <property type="match status" value="1"/>
</dbReference>
<keyword evidence="1 2" id="KW-0728">SH3 domain</keyword>
<sequence length="206" mass="21483">MQARHSTALPNTETPVQGGRPSRSGGLLRGQRQTWEGQPGASSGSQSSVGSTSSQNHIGPVSSEKTTSYRRTSSGGGSQGKCGVSSPSCVGSQEDLYCSLVGLTPAPAPAPAPSSSSSSSSSSSPTVTSAPRRRRNAMVSGSRPHHKRVTALVDCRAVSAEQLAFFKDEVIVVTATNDPHWWVGHIEGEPARAGTFPVNYVHKLKD</sequence>
<feature type="compositionally biased region" description="Polar residues" evidence="3">
    <location>
        <begin position="1"/>
        <end position="15"/>
    </location>
</feature>
<dbReference type="SUPFAM" id="SSF50044">
    <property type="entry name" value="SH3-domain"/>
    <property type="match status" value="1"/>
</dbReference>
<dbReference type="Gene3D" id="2.30.30.40">
    <property type="entry name" value="SH3 Domains"/>
    <property type="match status" value="1"/>
</dbReference>
<dbReference type="PANTHER" id="PTHR45854">
    <property type="entry name" value="ASAP FAMILY MEMBER"/>
    <property type="match status" value="1"/>
</dbReference>
<dbReference type="PROSITE" id="PS50002">
    <property type="entry name" value="SH3"/>
    <property type="match status" value="1"/>
</dbReference>
<dbReference type="PANTHER" id="PTHR45854:SF1">
    <property type="entry name" value="ARF-GAP WITH SH3 DOMAIN, ANK REPEAT AND PH DOMAIN-CONTAINING PROTEIN 3"/>
    <property type="match status" value="1"/>
</dbReference>
<gene>
    <name evidence="5" type="ORF">PLEPLA_LOCUS7785</name>
</gene>
<dbReference type="InterPro" id="IPR036028">
    <property type="entry name" value="SH3-like_dom_sf"/>
</dbReference>
<comment type="caution">
    <text evidence="5">The sequence shown here is derived from an EMBL/GenBank/DDBJ whole genome shotgun (WGS) entry which is preliminary data.</text>
</comment>
<dbReference type="AlphaFoldDB" id="A0A9N7TW26"/>
<dbReference type="GO" id="GO:0005096">
    <property type="term" value="F:GTPase activator activity"/>
    <property type="evidence" value="ECO:0007669"/>
    <property type="project" value="InterPro"/>
</dbReference>
<dbReference type="InterPro" id="IPR001452">
    <property type="entry name" value="SH3_domain"/>
</dbReference>
<evidence type="ECO:0000256" key="1">
    <source>
        <dbReference type="ARBA" id="ARBA00022443"/>
    </source>
</evidence>
<dbReference type="InterPro" id="IPR043593">
    <property type="entry name" value="ASAP"/>
</dbReference>
<proteinExistence type="predicted"/>
<dbReference type="SMART" id="SM00326">
    <property type="entry name" value="SH3"/>
    <property type="match status" value="1"/>
</dbReference>
<evidence type="ECO:0000313" key="5">
    <source>
        <dbReference type="EMBL" id="CAB1419934.1"/>
    </source>
</evidence>
<feature type="region of interest" description="Disordered" evidence="3">
    <location>
        <begin position="107"/>
        <end position="146"/>
    </location>
</feature>
<evidence type="ECO:0000256" key="3">
    <source>
        <dbReference type="SAM" id="MobiDB-lite"/>
    </source>
</evidence>
<keyword evidence="6" id="KW-1185">Reference proteome</keyword>
<evidence type="ECO:0000256" key="2">
    <source>
        <dbReference type="PROSITE-ProRule" id="PRU00192"/>
    </source>
</evidence>
<feature type="compositionally biased region" description="Low complexity" evidence="3">
    <location>
        <begin position="17"/>
        <end position="55"/>
    </location>
</feature>
<organism evidence="5 6">
    <name type="scientific">Pleuronectes platessa</name>
    <name type="common">European plaice</name>
    <dbReference type="NCBI Taxonomy" id="8262"/>
    <lineage>
        <taxon>Eukaryota</taxon>
        <taxon>Metazoa</taxon>
        <taxon>Chordata</taxon>
        <taxon>Craniata</taxon>
        <taxon>Vertebrata</taxon>
        <taxon>Euteleostomi</taxon>
        <taxon>Actinopterygii</taxon>
        <taxon>Neopterygii</taxon>
        <taxon>Teleostei</taxon>
        <taxon>Neoteleostei</taxon>
        <taxon>Acanthomorphata</taxon>
        <taxon>Carangaria</taxon>
        <taxon>Pleuronectiformes</taxon>
        <taxon>Pleuronectoidei</taxon>
        <taxon>Pleuronectidae</taxon>
        <taxon>Pleuronectes</taxon>
    </lineage>
</organism>
<dbReference type="EMBL" id="CADEAL010000422">
    <property type="protein sequence ID" value="CAB1419934.1"/>
    <property type="molecule type" value="Genomic_DNA"/>
</dbReference>
<dbReference type="Proteomes" id="UP001153269">
    <property type="component" value="Unassembled WGS sequence"/>
</dbReference>